<reference evidence="2" key="2">
    <citation type="submission" date="2023-04" db="EMBL/GenBank/DDBJ databases">
        <authorList>
            <person name="Bruccoleri R.E."/>
            <person name="Oakeley E.J."/>
            <person name="Faust A.-M."/>
            <person name="Dessus-Babus S."/>
            <person name="Altorfer M."/>
            <person name="Burckhardt D."/>
            <person name="Oertli M."/>
            <person name="Naumann U."/>
            <person name="Petersen F."/>
            <person name="Wong J."/>
        </authorList>
    </citation>
    <scope>NUCLEOTIDE SEQUENCE</scope>
    <source>
        <strain evidence="2">GSM-AAB239-AS_SAM_17_03QT</strain>
        <tissue evidence="2">Leaf</tissue>
    </source>
</reference>
<dbReference type="EMBL" id="JANAVB010034558">
    <property type="protein sequence ID" value="KAJ6806658.1"/>
    <property type="molecule type" value="Genomic_DNA"/>
</dbReference>
<sequence>MTPSIGALFLVGFVMRPGSERDRVAPSSSTPTALQTLTFLLRSPLSATSTPPPVWCGPNQAHANLKPGKREGCSDLVGTERWETLIHYVLHKWNSFVIVDQ</sequence>
<keyword evidence="2" id="KW-0346">Stress response</keyword>
<evidence type="ECO:0000313" key="2">
    <source>
        <dbReference type="EMBL" id="KAJ6843647.1"/>
    </source>
</evidence>
<dbReference type="AlphaFoldDB" id="A0AAX6HSV2"/>
<proteinExistence type="predicted"/>
<evidence type="ECO:0000313" key="1">
    <source>
        <dbReference type="EMBL" id="KAJ6806658.1"/>
    </source>
</evidence>
<accession>A0AAX6HSV2</accession>
<comment type="caution">
    <text evidence="2">The sequence shown here is derived from an EMBL/GenBank/DDBJ whole genome shotgun (WGS) entry which is preliminary data.</text>
</comment>
<gene>
    <name evidence="1" type="ORF">M6B38_175360</name>
    <name evidence="2" type="ORF">M6B38_296105</name>
</gene>
<organism evidence="2 3">
    <name type="scientific">Iris pallida</name>
    <name type="common">Sweet iris</name>
    <dbReference type="NCBI Taxonomy" id="29817"/>
    <lineage>
        <taxon>Eukaryota</taxon>
        <taxon>Viridiplantae</taxon>
        <taxon>Streptophyta</taxon>
        <taxon>Embryophyta</taxon>
        <taxon>Tracheophyta</taxon>
        <taxon>Spermatophyta</taxon>
        <taxon>Magnoliopsida</taxon>
        <taxon>Liliopsida</taxon>
        <taxon>Asparagales</taxon>
        <taxon>Iridaceae</taxon>
        <taxon>Iridoideae</taxon>
        <taxon>Irideae</taxon>
        <taxon>Iris</taxon>
    </lineage>
</organism>
<evidence type="ECO:0000313" key="3">
    <source>
        <dbReference type="Proteomes" id="UP001140949"/>
    </source>
</evidence>
<protein>
    <submittedName>
        <fullName evidence="2">26.2 kDa heat shock protein, mitochondrial</fullName>
    </submittedName>
</protein>
<keyword evidence="3" id="KW-1185">Reference proteome</keyword>
<name>A0AAX6HSV2_IRIPA</name>
<dbReference type="EMBL" id="JANAVB010007196">
    <property type="protein sequence ID" value="KAJ6843647.1"/>
    <property type="molecule type" value="Genomic_DNA"/>
</dbReference>
<dbReference type="Proteomes" id="UP001140949">
    <property type="component" value="Unassembled WGS sequence"/>
</dbReference>
<reference evidence="2" key="1">
    <citation type="journal article" date="2023" name="GigaByte">
        <title>Genome assembly of the bearded iris, Iris pallida Lam.</title>
        <authorList>
            <person name="Bruccoleri R.E."/>
            <person name="Oakeley E.J."/>
            <person name="Faust A.M.E."/>
            <person name="Altorfer M."/>
            <person name="Dessus-Babus S."/>
            <person name="Burckhardt D."/>
            <person name="Oertli M."/>
            <person name="Naumann U."/>
            <person name="Petersen F."/>
            <person name="Wong J."/>
        </authorList>
    </citation>
    <scope>NUCLEOTIDE SEQUENCE</scope>
    <source>
        <strain evidence="2">GSM-AAB239-AS_SAM_17_03QT</strain>
    </source>
</reference>